<dbReference type="InterPro" id="IPR003593">
    <property type="entry name" value="AAA+_ATPase"/>
</dbReference>
<dbReference type="GO" id="GO:0016887">
    <property type="term" value="F:ATP hydrolysis activity"/>
    <property type="evidence" value="ECO:0007669"/>
    <property type="project" value="InterPro"/>
</dbReference>
<dbReference type="PANTHER" id="PTHR23077">
    <property type="entry name" value="AAA-FAMILY ATPASE"/>
    <property type="match status" value="1"/>
</dbReference>
<evidence type="ECO:0000256" key="1">
    <source>
        <dbReference type="ARBA" id="ARBA00022741"/>
    </source>
</evidence>
<dbReference type="InterPro" id="IPR027417">
    <property type="entry name" value="P-loop_NTPase"/>
</dbReference>
<dbReference type="GO" id="GO:0005524">
    <property type="term" value="F:ATP binding"/>
    <property type="evidence" value="ECO:0007669"/>
    <property type="project" value="UniProtKB-KW"/>
</dbReference>
<dbReference type="SUPFAM" id="SSF52540">
    <property type="entry name" value="P-loop containing nucleoside triphosphate hydrolases"/>
    <property type="match status" value="1"/>
</dbReference>
<keyword evidence="6" id="KW-1185">Reference proteome</keyword>
<gene>
    <name evidence="5" type="ORF">SAMN05444141_103258</name>
</gene>
<name>A0A1I7APJ0_9HYPH</name>
<sequence>MSQSLSEEIQPLIEIWQQNPNSVGSLRAVLILLEQSPDSGIIIETLGSIDTDQVLDQAIREKAATLLREAGSPELGEKWEPPLAKAPATNVIPLNTQDEIQQLSPKGITFNDVGGLEDVKKQVRRKIINPFQNKRALFSRFKRKAGGGVLMYGPPGCGKTMLARALASECNAQFVNVNAADILDQFVGNAEKRIKQLFEDARNNRPVVLFFDEVEALAQKRQFESSAKVNTTVSALLTEMDGFQEDNEGVLFLGATNVPWSLDSAFRRPGRFDRTIFVPPPDRVARKFILARLLQDRPVEKGLDTKPIIENSSGFSGADLSALVDTAIDIAIEESSSSEDLRPLSNEHFKEAFYEVKSTVGEWLGQARSFAKYANENGMYDDLASFLKKYAR</sequence>
<dbReference type="FunFam" id="3.40.50.300:FF:001025">
    <property type="entry name" value="ATPase family, AAA domain-containing 2B"/>
    <property type="match status" value="1"/>
</dbReference>
<dbReference type="RefSeq" id="WP_054785138.1">
    <property type="nucleotide sequence ID" value="NZ_FPBD01000003.1"/>
</dbReference>
<keyword evidence="3" id="KW-0175">Coiled coil</keyword>
<dbReference type="InterPro" id="IPR050168">
    <property type="entry name" value="AAA_ATPase_domain"/>
</dbReference>
<dbReference type="Proteomes" id="UP000183371">
    <property type="component" value="Unassembled WGS sequence"/>
</dbReference>
<dbReference type="Gene3D" id="3.40.50.300">
    <property type="entry name" value="P-loop containing nucleotide triphosphate hydrolases"/>
    <property type="match status" value="1"/>
</dbReference>
<evidence type="ECO:0000313" key="5">
    <source>
        <dbReference type="EMBL" id="SFT76849.1"/>
    </source>
</evidence>
<proteinExistence type="predicted"/>
<evidence type="ECO:0000313" key="6">
    <source>
        <dbReference type="Proteomes" id="UP000183371"/>
    </source>
</evidence>
<feature type="domain" description="AAA+ ATPase" evidence="4">
    <location>
        <begin position="145"/>
        <end position="282"/>
    </location>
</feature>
<evidence type="ECO:0000256" key="2">
    <source>
        <dbReference type="ARBA" id="ARBA00022840"/>
    </source>
</evidence>
<accession>A0A1I7APJ0</accession>
<evidence type="ECO:0000259" key="4">
    <source>
        <dbReference type="SMART" id="SM00382"/>
    </source>
</evidence>
<keyword evidence="1" id="KW-0547">Nucleotide-binding</keyword>
<dbReference type="AlphaFoldDB" id="A0A1I7APJ0"/>
<organism evidence="5 6">
    <name type="scientific">Pseudovibrio denitrificans</name>
    <dbReference type="NCBI Taxonomy" id="258256"/>
    <lineage>
        <taxon>Bacteria</taxon>
        <taxon>Pseudomonadati</taxon>
        <taxon>Pseudomonadota</taxon>
        <taxon>Alphaproteobacteria</taxon>
        <taxon>Hyphomicrobiales</taxon>
        <taxon>Stappiaceae</taxon>
        <taxon>Pseudovibrio</taxon>
    </lineage>
</organism>
<dbReference type="InterPro" id="IPR003959">
    <property type="entry name" value="ATPase_AAA_core"/>
</dbReference>
<dbReference type="EMBL" id="FPBD01000003">
    <property type="protein sequence ID" value="SFT76849.1"/>
    <property type="molecule type" value="Genomic_DNA"/>
</dbReference>
<reference evidence="6" key="1">
    <citation type="submission" date="2016-10" db="EMBL/GenBank/DDBJ databases">
        <authorList>
            <person name="Varghese N."/>
            <person name="Submissions S."/>
        </authorList>
    </citation>
    <scope>NUCLEOTIDE SEQUENCE [LARGE SCALE GENOMIC DNA]</scope>
    <source>
        <strain evidence="6">DSM 17465</strain>
    </source>
</reference>
<dbReference type="SMART" id="SM00382">
    <property type="entry name" value="AAA"/>
    <property type="match status" value="1"/>
</dbReference>
<dbReference type="PANTHER" id="PTHR23077:SF171">
    <property type="entry name" value="NUCLEAR VALOSIN-CONTAINING PROTEIN-LIKE"/>
    <property type="match status" value="1"/>
</dbReference>
<protein>
    <submittedName>
        <fullName evidence="5">ATPase family associated with various cellular activities (AAA)</fullName>
    </submittedName>
</protein>
<dbReference type="Gene3D" id="1.10.8.60">
    <property type="match status" value="1"/>
</dbReference>
<keyword evidence="2" id="KW-0067">ATP-binding</keyword>
<evidence type="ECO:0000256" key="3">
    <source>
        <dbReference type="ARBA" id="ARBA00023054"/>
    </source>
</evidence>
<dbReference type="Pfam" id="PF00004">
    <property type="entry name" value="AAA"/>
    <property type="match status" value="1"/>
</dbReference>